<dbReference type="KEGG" id="msyr:CXP39_00270"/>
<sequence length="436" mass="47111">MFKVKFTDIGEGLHEGKVTEVLVNIGDSVKMGQSLFAVETDKVNAEIPSPVDGKVSEILIKKDQDINVGDVVFIIDDGSTTAADSNVSTASKEPEISGGSCVPNLPEPEEENASVVGSTPVSNHVITRQVPQPSDIKKPAAEIRATPQARRMAVKLNIDLSKIIASSPSGRISIEDIEAYNNQASASVQPATAQQPVRSNLSTTGLEVEAISMTGIRKATVKAMKYSHSTNASFTSFKKIDITNIYDLRNNLKDFAKQSDIKLTYLAFVVKAVAKALVDNPNINVRIDEENNAIQYIKNINISVAVDTPYGLVVPVIFNANNLSLFEIAKEISNIASKAKDKKLAVSDMTNGTFTISNIGSVGLEYATPIINSPESAIMGVGIMKKEPVYIGDEVKPRYIMPFSITADHRVIDGADVGRFLQKVEEYLTNPIILLT</sequence>
<dbReference type="SUPFAM" id="SSF52777">
    <property type="entry name" value="CoA-dependent acyltransferases"/>
    <property type="match status" value="1"/>
</dbReference>
<dbReference type="Pfam" id="PF00198">
    <property type="entry name" value="2-oxoacid_dh"/>
    <property type="match status" value="1"/>
</dbReference>
<dbReference type="SUPFAM" id="SSF47005">
    <property type="entry name" value="Peripheral subunit-binding domain of 2-oxo acid dehydrogenase complex"/>
    <property type="match status" value="1"/>
</dbReference>
<dbReference type="InterPro" id="IPR003016">
    <property type="entry name" value="2-oxoA_DH_lipoyl-BS"/>
</dbReference>
<dbReference type="InterPro" id="IPR000089">
    <property type="entry name" value="Biotin_lipoyl"/>
</dbReference>
<dbReference type="OrthoDB" id="9805770at2"/>
<evidence type="ECO:0000259" key="7">
    <source>
        <dbReference type="PROSITE" id="PS50968"/>
    </source>
</evidence>
<keyword evidence="5 6" id="KW-0012">Acyltransferase</keyword>
<dbReference type="AlphaFoldDB" id="A0A2K9C8B1"/>
<keyword evidence="3 6" id="KW-0808">Transferase</keyword>
<dbReference type="SUPFAM" id="SSF51230">
    <property type="entry name" value="Single hybrid motif"/>
    <property type="match status" value="1"/>
</dbReference>
<dbReference type="InterPro" id="IPR011053">
    <property type="entry name" value="Single_hybrid_motif"/>
</dbReference>
<dbReference type="Pfam" id="PF00364">
    <property type="entry name" value="Biotin_lipoyl"/>
    <property type="match status" value="1"/>
</dbReference>
<dbReference type="Proteomes" id="UP000233419">
    <property type="component" value="Chromosome"/>
</dbReference>
<keyword evidence="10" id="KW-1185">Reference proteome</keyword>
<feature type="domain" description="Lipoyl-binding" evidence="7">
    <location>
        <begin position="1"/>
        <end position="76"/>
    </location>
</feature>
<dbReference type="FunFam" id="3.30.559.10:FF:000007">
    <property type="entry name" value="Dihydrolipoamide acetyltransferase component of pyruvate dehydrogenase complex"/>
    <property type="match status" value="1"/>
</dbReference>
<evidence type="ECO:0000256" key="1">
    <source>
        <dbReference type="ARBA" id="ARBA00001938"/>
    </source>
</evidence>
<evidence type="ECO:0000256" key="6">
    <source>
        <dbReference type="RuleBase" id="RU003423"/>
    </source>
</evidence>
<dbReference type="CDD" id="cd06849">
    <property type="entry name" value="lipoyl_domain"/>
    <property type="match status" value="1"/>
</dbReference>
<comment type="cofactor">
    <cofactor evidence="1 6">
        <name>(R)-lipoate</name>
        <dbReference type="ChEBI" id="CHEBI:83088"/>
    </cofactor>
</comment>
<dbReference type="Gene3D" id="3.30.559.10">
    <property type="entry name" value="Chloramphenicol acetyltransferase-like domain"/>
    <property type="match status" value="1"/>
</dbReference>
<dbReference type="PROSITE" id="PS50968">
    <property type="entry name" value="BIOTINYL_LIPOYL"/>
    <property type="match status" value="1"/>
</dbReference>
<dbReference type="Pfam" id="PF02817">
    <property type="entry name" value="E3_binding"/>
    <property type="match status" value="1"/>
</dbReference>
<dbReference type="GO" id="GO:0016407">
    <property type="term" value="F:acetyltransferase activity"/>
    <property type="evidence" value="ECO:0007669"/>
    <property type="project" value="TreeGrafter"/>
</dbReference>
<dbReference type="GO" id="GO:0005737">
    <property type="term" value="C:cytoplasm"/>
    <property type="evidence" value="ECO:0007669"/>
    <property type="project" value="TreeGrafter"/>
</dbReference>
<dbReference type="Gene3D" id="4.10.320.10">
    <property type="entry name" value="E3-binding domain"/>
    <property type="match status" value="1"/>
</dbReference>
<keyword evidence="4 6" id="KW-0450">Lipoyl</keyword>
<dbReference type="InterPro" id="IPR023213">
    <property type="entry name" value="CAT-like_dom_sf"/>
</dbReference>
<evidence type="ECO:0000256" key="4">
    <source>
        <dbReference type="ARBA" id="ARBA00022823"/>
    </source>
</evidence>
<accession>A0A2K9C8B1</accession>
<comment type="similarity">
    <text evidence="2 6">Belongs to the 2-oxoacid dehydrogenase family.</text>
</comment>
<dbReference type="InterPro" id="IPR036625">
    <property type="entry name" value="E3-bd_dom_sf"/>
</dbReference>
<name>A0A2K9C8B1_9MOLU</name>
<evidence type="ECO:0000313" key="10">
    <source>
        <dbReference type="Proteomes" id="UP000233419"/>
    </source>
</evidence>
<evidence type="ECO:0000256" key="5">
    <source>
        <dbReference type="ARBA" id="ARBA00023315"/>
    </source>
</evidence>
<evidence type="ECO:0000313" key="9">
    <source>
        <dbReference type="EMBL" id="AUF83245.1"/>
    </source>
</evidence>
<organism evidence="9 10">
    <name type="scientific">Mesoplasma syrphidae</name>
    <dbReference type="NCBI Taxonomy" id="225999"/>
    <lineage>
        <taxon>Bacteria</taxon>
        <taxon>Bacillati</taxon>
        <taxon>Mycoplasmatota</taxon>
        <taxon>Mollicutes</taxon>
        <taxon>Entomoplasmatales</taxon>
        <taxon>Entomoplasmataceae</taxon>
        <taxon>Mesoplasma</taxon>
    </lineage>
</organism>
<dbReference type="InterPro" id="IPR050743">
    <property type="entry name" value="2-oxoacid_DH_E2_comp"/>
</dbReference>
<evidence type="ECO:0000256" key="2">
    <source>
        <dbReference type="ARBA" id="ARBA00007317"/>
    </source>
</evidence>
<proteinExistence type="inferred from homology"/>
<dbReference type="EMBL" id="CP025257">
    <property type="protein sequence ID" value="AUF83245.1"/>
    <property type="molecule type" value="Genomic_DNA"/>
</dbReference>
<evidence type="ECO:0000259" key="8">
    <source>
        <dbReference type="PROSITE" id="PS51826"/>
    </source>
</evidence>
<dbReference type="Gene3D" id="2.40.50.100">
    <property type="match status" value="1"/>
</dbReference>
<dbReference type="PROSITE" id="PS00189">
    <property type="entry name" value="LIPOYL"/>
    <property type="match status" value="1"/>
</dbReference>
<dbReference type="EC" id="2.3.1.-" evidence="6"/>
<reference evidence="9 10" key="1">
    <citation type="submission" date="2017-12" db="EMBL/GenBank/DDBJ databases">
        <title>Mesoplasma syrphidae YJS, Complete Genome.</title>
        <authorList>
            <person name="Knight T.F."/>
            <person name="Citino T."/>
            <person name="Rubinstein R."/>
            <person name="Neuschaefer Z."/>
        </authorList>
    </citation>
    <scope>NUCLEOTIDE SEQUENCE [LARGE SCALE GENOMIC DNA]</scope>
    <source>
        <strain evidence="9 10">YJS</strain>
    </source>
</reference>
<gene>
    <name evidence="9" type="ORF">CXP39_00270</name>
</gene>
<evidence type="ECO:0000256" key="3">
    <source>
        <dbReference type="ARBA" id="ARBA00022679"/>
    </source>
</evidence>
<dbReference type="PANTHER" id="PTHR43178:SF5">
    <property type="entry name" value="LIPOAMIDE ACYLTRANSFERASE COMPONENT OF BRANCHED-CHAIN ALPHA-KETO ACID DEHYDROGENASE COMPLEX, MITOCHONDRIAL"/>
    <property type="match status" value="1"/>
</dbReference>
<protein>
    <recommendedName>
        <fullName evidence="6">Dihydrolipoamide acetyltransferase component of pyruvate dehydrogenase complex</fullName>
        <ecNumber evidence="6">2.3.1.-</ecNumber>
    </recommendedName>
</protein>
<dbReference type="PROSITE" id="PS51826">
    <property type="entry name" value="PSBD"/>
    <property type="match status" value="1"/>
</dbReference>
<dbReference type="PANTHER" id="PTHR43178">
    <property type="entry name" value="DIHYDROLIPOAMIDE ACETYLTRANSFERASE COMPONENT OF PYRUVATE DEHYDROGENASE COMPLEX"/>
    <property type="match status" value="1"/>
</dbReference>
<dbReference type="InterPro" id="IPR001078">
    <property type="entry name" value="2-oxoacid_DH_actylTfrase"/>
</dbReference>
<feature type="domain" description="Peripheral subunit-binding (PSBD)" evidence="8">
    <location>
        <begin position="144"/>
        <end position="181"/>
    </location>
</feature>
<dbReference type="GO" id="GO:0031405">
    <property type="term" value="F:lipoic acid binding"/>
    <property type="evidence" value="ECO:0007669"/>
    <property type="project" value="TreeGrafter"/>
</dbReference>
<dbReference type="InterPro" id="IPR004167">
    <property type="entry name" value="PSBD"/>
</dbReference>
<dbReference type="RefSeq" id="WP_027048350.1">
    <property type="nucleotide sequence ID" value="NZ_CP025257.1"/>
</dbReference>